<keyword evidence="3" id="KW-0808">Transferase</keyword>
<evidence type="ECO:0000256" key="3">
    <source>
        <dbReference type="ARBA" id="ARBA00022679"/>
    </source>
</evidence>
<name>A0AA88W8D8_9ASTE</name>
<keyword evidence="2" id="KW-0723">Serine/threonine-protein kinase</keyword>
<gene>
    <name evidence="8" type="ORF">RJ639_046759</name>
</gene>
<evidence type="ECO:0000259" key="7">
    <source>
        <dbReference type="PROSITE" id="PS50816"/>
    </source>
</evidence>
<reference evidence="8" key="1">
    <citation type="submission" date="2022-12" db="EMBL/GenBank/DDBJ databases">
        <title>Draft genome assemblies for two species of Escallonia (Escalloniales).</title>
        <authorList>
            <person name="Chanderbali A."/>
            <person name="Dervinis C."/>
            <person name="Anghel I."/>
            <person name="Soltis D."/>
            <person name="Soltis P."/>
            <person name="Zapata F."/>
        </authorList>
    </citation>
    <scope>NUCLEOTIDE SEQUENCE</scope>
    <source>
        <strain evidence="8">UCBG64.0493</strain>
        <tissue evidence="8">Leaf</tissue>
    </source>
</reference>
<dbReference type="InterPro" id="IPR018451">
    <property type="entry name" value="NAF/FISL_domain"/>
</dbReference>
<evidence type="ECO:0000256" key="5">
    <source>
        <dbReference type="ARBA" id="ARBA00022777"/>
    </source>
</evidence>
<dbReference type="Proteomes" id="UP001188597">
    <property type="component" value="Unassembled WGS sequence"/>
</dbReference>
<dbReference type="AlphaFoldDB" id="A0AA88W8D8"/>
<dbReference type="PROSITE" id="PS50816">
    <property type="entry name" value="NAF"/>
    <property type="match status" value="1"/>
</dbReference>
<keyword evidence="4" id="KW-0547">Nucleotide-binding</keyword>
<dbReference type="CDD" id="cd12195">
    <property type="entry name" value="CIPK_C"/>
    <property type="match status" value="1"/>
</dbReference>
<dbReference type="SUPFAM" id="SSF56112">
    <property type="entry name" value="Protein kinase-like (PK-like)"/>
    <property type="match status" value="1"/>
</dbReference>
<evidence type="ECO:0000256" key="6">
    <source>
        <dbReference type="ARBA" id="ARBA00022840"/>
    </source>
</evidence>
<dbReference type="GO" id="GO:0007165">
    <property type="term" value="P:signal transduction"/>
    <property type="evidence" value="ECO:0007669"/>
    <property type="project" value="InterPro"/>
</dbReference>
<comment type="caution">
    <text evidence="8">The sequence shown here is derived from an EMBL/GenBank/DDBJ whole genome shotgun (WGS) entry which is preliminary data.</text>
</comment>
<keyword evidence="6" id="KW-0067">ATP-binding</keyword>
<dbReference type="InterPro" id="IPR004041">
    <property type="entry name" value="NAF_dom"/>
</dbReference>
<keyword evidence="9" id="KW-1185">Reference proteome</keyword>
<evidence type="ECO:0000256" key="4">
    <source>
        <dbReference type="ARBA" id="ARBA00022741"/>
    </source>
</evidence>
<dbReference type="PANTHER" id="PTHR43895:SF151">
    <property type="entry name" value="CBL-INTERACTING SERINE_THREONINE-PROTEIN KINASE 11"/>
    <property type="match status" value="1"/>
</dbReference>
<evidence type="ECO:0000256" key="1">
    <source>
        <dbReference type="ARBA" id="ARBA00012513"/>
    </source>
</evidence>
<dbReference type="PANTHER" id="PTHR43895">
    <property type="entry name" value="CALCIUM/CALMODULIN-DEPENDENT PROTEIN KINASE KINASE-RELATED"/>
    <property type="match status" value="1"/>
</dbReference>
<evidence type="ECO:0000313" key="8">
    <source>
        <dbReference type="EMBL" id="KAK3022941.1"/>
    </source>
</evidence>
<protein>
    <recommendedName>
        <fullName evidence="1">non-specific serine/threonine protein kinase</fullName>
        <ecNumber evidence="1">2.7.11.1</ecNumber>
    </recommendedName>
</protein>
<dbReference type="InterPro" id="IPR011009">
    <property type="entry name" value="Kinase-like_dom_sf"/>
</dbReference>
<proteinExistence type="predicted"/>
<evidence type="ECO:0000313" key="9">
    <source>
        <dbReference type="Proteomes" id="UP001188597"/>
    </source>
</evidence>
<dbReference type="EMBL" id="JAVXUP010000684">
    <property type="protein sequence ID" value="KAK3022941.1"/>
    <property type="molecule type" value="Genomic_DNA"/>
</dbReference>
<dbReference type="Gene3D" id="3.30.310.80">
    <property type="entry name" value="Kinase associated domain 1, KA1"/>
    <property type="match status" value="1"/>
</dbReference>
<sequence length="201" mass="22684">MSSDLKRFLSRLLDTNPDTRITVDEITRDPWFRKGPYKEMRFYDEDFDGKIEKDESMTSLNAFDLISFSSGLDLSGLFDGSSCSVAAGERFVLGESPEKVVGKVEEVVGKEDGLRLKKRKEWGVDVKGQNGNLVVSVEVYRLTDSLVVLEVKREAGEGGRYNDMWEKKIKPELLGQPEGHVAEKDYRIGKKEEVKHGCNNA</sequence>
<evidence type="ECO:0000256" key="2">
    <source>
        <dbReference type="ARBA" id="ARBA00022527"/>
    </source>
</evidence>
<dbReference type="GO" id="GO:0005524">
    <property type="term" value="F:ATP binding"/>
    <property type="evidence" value="ECO:0007669"/>
    <property type="project" value="UniProtKB-KW"/>
</dbReference>
<accession>A0AA88W8D8</accession>
<feature type="domain" description="NAF" evidence="7">
    <location>
        <begin position="55"/>
        <end position="79"/>
    </location>
</feature>
<organism evidence="8 9">
    <name type="scientific">Escallonia herrerae</name>
    <dbReference type="NCBI Taxonomy" id="1293975"/>
    <lineage>
        <taxon>Eukaryota</taxon>
        <taxon>Viridiplantae</taxon>
        <taxon>Streptophyta</taxon>
        <taxon>Embryophyta</taxon>
        <taxon>Tracheophyta</taxon>
        <taxon>Spermatophyta</taxon>
        <taxon>Magnoliopsida</taxon>
        <taxon>eudicotyledons</taxon>
        <taxon>Gunneridae</taxon>
        <taxon>Pentapetalae</taxon>
        <taxon>asterids</taxon>
        <taxon>campanulids</taxon>
        <taxon>Escalloniales</taxon>
        <taxon>Escalloniaceae</taxon>
        <taxon>Escallonia</taxon>
    </lineage>
</organism>
<dbReference type="EC" id="2.7.11.1" evidence="1"/>
<dbReference type="GO" id="GO:0004674">
    <property type="term" value="F:protein serine/threonine kinase activity"/>
    <property type="evidence" value="ECO:0007669"/>
    <property type="project" value="UniProtKB-KW"/>
</dbReference>
<keyword evidence="5" id="KW-0418">Kinase</keyword>
<dbReference type="Gene3D" id="1.10.510.10">
    <property type="entry name" value="Transferase(Phosphotransferase) domain 1"/>
    <property type="match status" value="1"/>
</dbReference>
<dbReference type="Pfam" id="PF03822">
    <property type="entry name" value="NAF"/>
    <property type="match status" value="1"/>
</dbReference>